<feature type="domain" description="Polycystin cation channel PKD1/PKD2" evidence="15">
    <location>
        <begin position="863"/>
        <end position="1026"/>
    </location>
</feature>
<evidence type="ECO:0000259" key="16">
    <source>
        <dbReference type="Pfam" id="PF12345"/>
    </source>
</evidence>
<evidence type="ECO:0000256" key="6">
    <source>
        <dbReference type="ARBA" id="ARBA00022989"/>
    </source>
</evidence>
<keyword evidence="4 14" id="KW-0812">Transmembrane</keyword>
<dbReference type="SUPFAM" id="SSF102114">
    <property type="entry name" value="Radical SAM enzymes"/>
    <property type="match status" value="2"/>
</dbReference>
<dbReference type="InterPro" id="IPR046791">
    <property type="entry name" value="Polycystin_dom"/>
</dbReference>
<dbReference type="PANTHER" id="PTHR43728:SF1">
    <property type="entry name" value="FE-S OXIDOREDUCTASE"/>
    <property type="match status" value="1"/>
</dbReference>
<evidence type="ECO:0000256" key="7">
    <source>
        <dbReference type="ARBA" id="ARBA00023004"/>
    </source>
</evidence>
<dbReference type="Gene3D" id="3.20.20.70">
    <property type="entry name" value="Aldolase class I"/>
    <property type="match status" value="1"/>
</dbReference>
<dbReference type="Gene3D" id="1.20.5.340">
    <property type="match status" value="1"/>
</dbReference>
<dbReference type="InterPro" id="IPR013122">
    <property type="entry name" value="PKD1_2_channel"/>
</dbReference>
<comment type="similarity">
    <text evidence="2">Belongs to the polycystin family.</text>
</comment>
<keyword evidence="9 14" id="KW-0472">Membrane</keyword>
<feature type="domain" description="Arsenosugar biosynthesis radical SAM protein ArsS-like C-terminal" evidence="16">
    <location>
        <begin position="400"/>
        <end position="500"/>
    </location>
</feature>
<dbReference type="STRING" id="6832.A0A553PHW2"/>
<feature type="region of interest" description="Disordered" evidence="13">
    <location>
        <begin position="1193"/>
        <end position="1220"/>
    </location>
</feature>
<dbReference type="InterPro" id="IPR007197">
    <property type="entry name" value="rSAM"/>
</dbReference>
<evidence type="ECO:0000256" key="11">
    <source>
        <dbReference type="ARBA" id="ARBA00023273"/>
    </source>
</evidence>
<keyword evidence="19" id="KW-1185">Reference proteome</keyword>
<dbReference type="Pfam" id="PF20519">
    <property type="entry name" value="Polycystin_dom"/>
    <property type="match status" value="1"/>
</dbReference>
<sequence length="1220" mass="139480">MWCKRMSTMMLLRRSTFPKGFFGLRSPFVRFQSDFPDLTTSVEVHAHKLSRPVKKAQPKITPKQKLDLKTKARGSLIPETLENMSSDEDFLKAAGELKRFGQAALTKEERLKRQRALDNMGIPSFSEFIRQKGLPQLQRRQTEILQLNIGLYCNQACSHCHVESSPKRTEMMTWETASKCVELFQKSHHIHTVDITGGAPELCPTFRPLVTALRQQSNDLTIVDRCNLTALLEPASRRMVASLNVTKRVKSNFLNLFVGLVILALASWPLEGDCAGFRQISNMKDLSRAFDENEQVKNLHDVIEQAVINKLFEIMSQPKEAAFSPPNNNNNNNNRAGREVSRVDSANPGTFEAKNVNLQRGSGVFQKSIQALIELNDLGYGKAGSGLELHLVYNPLGAFLPPEQNKLEEKYREELWSELGIEFNQLFVMTNMPIKRFADFLYRRGELEDYMSLLVRNFNVNTLDNVMCRNLVSIGFDGRVFDCDFNQQLAIPTQSRHIAERAQTAGNIVRAMSRPSSGTKSVAWSEDVPPDPEAGNLSPIKEIDPALKEEAPYSKELEEELNRDPMEDKENITVGCWAQFTAMVSSMWDTTDMAVGEEREVLVRTTLRELVVYLVYLVILCCVTLSAMSPTMYRYTEIVSSTFKSQYEVRQISDFWEFMEGEFFDGIYLEQWYNDGDETATYPCPGHPNVTGPCPIDHQDRMVMHANRLLGVPRLRQIRVRNDSCTIPTEFKDSVDVCYDHYSSTIEDENPFGPGYRKYTSADAWRYQSVKELEGKLHWGMEATYSGAGSVQNLREKRNETQAILKELKEGLWIGRGTRYISLDFTLYNANINLFCVIKMNFEFPPTGGIIPTTQFGTVKLLRYITPFEYALMGLEVVFAVFVAYYVVEEVIELSMMGLQYFTTFWNFLDLFMISVSVATLSFNLYLFTTVTGLLKSLLAEPELFADFSFLEFWSKTFQDAAALTVFTGWIKVFKYISFNKTMSQLSGTITRCASDVAAFSIMFFIVFFAYAQIGYLLFGVHVGDYISRGYNNVREMFFSRDKILDIKATVKLAADDGVVTYDEIRENLRKLNFSDLEIEMFCSRYDRDGNFEFTLEEINAIEQDEGDRFDNYNHLYLTQERPKSSVERPSSGLPKMTRRDFDMVHNRVDRMEEQMSSVVTKVNEVLQKLDTFDGEARKSSAQAINRGIRHIASAAGNDEDKRKEMEKLVHGELEKIEDD</sequence>
<dbReference type="Pfam" id="PF08016">
    <property type="entry name" value="PKD_channel"/>
    <property type="match status" value="1"/>
</dbReference>
<dbReference type="GO" id="GO:0005509">
    <property type="term" value="F:calcium ion binding"/>
    <property type="evidence" value="ECO:0007669"/>
    <property type="project" value="InterPro"/>
</dbReference>
<dbReference type="InterPro" id="IPR024521">
    <property type="entry name" value="ArsS-like_C"/>
</dbReference>
<evidence type="ECO:0008006" key="20">
    <source>
        <dbReference type="Google" id="ProtNLM"/>
    </source>
</evidence>
<feature type="region of interest" description="Disordered" evidence="13">
    <location>
        <begin position="514"/>
        <end position="541"/>
    </location>
</feature>
<evidence type="ECO:0000256" key="4">
    <source>
        <dbReference type="ARBA" id="ARBA00022692"/>
    </source>
</evidence>
<evidence type="ECO:0000256" key="10">
    <source>
        <dbReference type="ARBA" id="ARBA00023180"/>
    </source>
</evidence>
<evidence type="ECO:0000256" key="1">
    <source>
        <dbReference type="ARBA" id="ARBA00004272"/>
    </source>
</evidence>
<dbReference type="InterPro" id="IPR058240">
    <property type="entry name" value="rSAM_sf"/>
</dbReference>
<dbReference type="GO" id="GO:0060170">
    <property type="term" value="C:ciliary membrane"/>
    <property type="evidence" value="ECO:0007669"/>
    <property type="project" value="UniProtKB-SubCell"/>
</dbReference>
<feature type="transmembrane region" description="Helical" evidence="14">
    <location>
        <begin position="870"/>
        <end position="888"/>
    </location>
</feature>
<comment type="caution">
    <text evidence="18">The sequence shown here is derived from an EMBL/GenBank/DDBJ whole genome shotgun (WGS) entry which is preliminary data.</text>
</comment>
<dbReference type="InterPro" id="IPR003915">
    <property type="entry name" value="PKD_2"/>
</dbReference>
<keyword evidence="7" id="KW-0408">Iron</keyword>
<keyword evidence="10" id="KW-0325">Glycoprotein</keyword>
<keyword evidence="5" id="KW-0479">Metal-binding</keyword>
<accession>A0A553PHW2</accession>
<dbReference type="AlphaFoldDB" id="A0A553PHW2"/>
<evidence type="ECO:0000259" key="17">
    <source>
        <dbReference type="Pfam" id="PF20519"/>
    </source>
</evidence>
<organism evidence="18 19">
    <name type="scientific">Tigriopus californicus</name>
    <name type="common">Marine copepod</name>
    <dbReference type="NCBI Taxonomy" id="6832"/>
    <lineage>
        <taxon>Eukaryota</taxon>
        <taxon>Metazoa</taxon>
        <taxon>Ecdysozoa</taxon>
        <taxon>Arthropoda</taxon>
        <taxon>Crustacea</taxon>
        <taxon>Multicrustacea</taxon>
        <taxon>Hexanauplia</taxon>
        <taxon>Copepoda</taxon>
        <taxon>Harpacticoida</taxon>
        <taxon>Harpacticidae</taxon>
        <taxon>Tigriopus</taxon>
    </lineage>
</organism>
<name>A0A553PHW2_TIGCA</name>
<evidence type="ECO:0000256" key="3">
    <source>
        <dbReference type="ARBA" id="ARBA00022691"/>
    </source>
</evidence>
<keyword evidence="8" id="KW-0411">Iron-sulfur</keyword>
<evidence type="ECO:0000256" key="2">
    <source>
        <dbReference type="ARBA" id="ARBA00007200"/>
    </source>
</evidence>
<feature type="disulfide bond" evidence="12">
    <location>
        <begin position="725"/>
        <end position="738"/>
    </location>
</feature>
<dbReference type="InterPro" id="IPR026351">
    <property type="entry name" value="rSAM_ArsS-like"/>
</dbReference>
<protein>
    <recommendedName>
        <fullName evidence="20">EF-hand domain-containing protein</fullName>
    </recommendedName>
</protein>
<evidence type="ECO:0000259" key="15">
    <source>
        <dbReference type="Pfam" id="PF08016"/>
    </source>
</evidence>
<dbReference type="InterPro" id="IPR013785">
    <property type="entry name" value="Aldolase_TIM"/>
</dbReference>
<gene>
    <name evidence="18" type="ORF">TCAL_10360</name>
</gene>
<dbReference type="InterPro" id="IPR027359">
    <property type="entry name" value="Volt_channel_dom_sf"/>
</dbReference>
<dbReference type="EMBL" id="VCGU01000004">
    <property type="protein sequence ID" value="TRY77276.1"/>
    <property type="molecule type" value="Genomic_DNA"/>
</dbReference>
<feature type="transmembrane region" description="Helical" evidence="14">
    <location>
        <begin position="253"/>
        <end position="270"/>
    </location>
</feature>
<evidence type="ECO:0000313" key="19">
    <source>
        <dbReference type="Proteomes" id="UP000318571"/>
    </source>
</evidence>
<dbReference type="GO" id="GO:0003824">
    <property type="term" value="F:catalytic activity"/>
    <property type="evidence" value="ECO:0007669"/>
    <property type="project" value="InterPro"/>
</dbReference>
<dbReference type="Proteomes" id="UP000318571">
    <property type="component" value="Chromosome 5"/>
</dbReference>
<evidence type="ECO:0000256" key="14">
    <source>
        <dbReference type="SAM" id="Phobius"/>
    </source>
</evidence>
<reference evidence="18 19" key="1">
    <citation type="journal article" date="2018" name="Nat. Ecol. Evol.">
        <title>Genomic signatures of mitonuclear coevolution across populations of Tigriopus californicus.</title>
        <authorList>
            <person name="Barreto F.S."/>
            <person name="Watson E.T."/>
            <person name="Lima T.G."/>
            <person name="Willett C.S."/>
            <person name="Edmands S."/>
            <person name="Li W."/>
            <person name="Burton R.S."/>
        </authorList>
    </citation>
    <scope>NUCLEOTIDE SEQUENCE [LARGE SCALE GENOMIC DNA]</scope>
    <source>
        <strain evidence="18 19">San Diego</strain>
    </source>
</reference>
<evidence type="ECO:0000256" key="5">
    <source>
        <dbReference type="ARBA" id="ARBA00022723"/>
    </source>
</evidence>
<evidence type="ECO:0000256" key="12">
    <source>
        <dbReference type="PIRSR" id="PIRSR603915-2"/>
    </source>
</evidence>
<feature type="compositionally biased region" description="Basic and acidic residues" evidence="13">
    <location>
        <begin position="1199"/>
        <end position="1220"/>
    </location>
</feature>
<keyword evidence="6 14" id="KW-1133">Transmembrane helix</keyword>
<dbReference type="SFLD" id="SFLDS00029">
    <property type="entry name" value="Radical_SAM"/>
    <property type="match status" value="1"/>
</dbReference>
<dbReference type="PANTHER" id="PTHR43728">
    <property type="entry name" value="SLR0304 PROTEIN"/>
    <property type="match status" value="1"/>
</dbReference>
<evidence type="ECO:0000313" key="18">
    <source>
        <dbReference type="EMBL" id="TRY77276.1"/>
    </source>
</evidence>
<dbReference type="Gene3D" id="1.20.120.350">
    <property type="entry name" value="Voltage-gated potassium channels. Chain C"/>
    <property type="match status" value="1"/>
</dbReference>
<dbReference type="Gene3D" id="1.10.238.10">
    <property type="entry name" value="EF-hand"/>
    <property type="match status" value="1"/>
</dbReference>
<keyword evidence="3" id="KW-0949">S-adenosyl-L-methionine</keyword>
<feature type="transmembrane region" description="Helical" evidence="14">
    <location>
        <begin position="997"/>
        <end position="1019"/>
    </location>
</feature>
<evidence type="ECO:0000256" key="8">
    <source>
        <dbReference type="ARBA" id="ARBA00023014"/>
    </source>
</evidence>
<proteinExistence type="inferred from homology"/>
<dbReference type="PRINTS" id="PR01433">
    <property type="entry name" value="POLYCYSTIN2"/>
</dbReference>
<evidence type="ECO:0000256" key="13">
    <source>
        <dbReference type="SAM" id="MobiDB-lite"/>
    </source>
</evidence>
<feature type="domain" description="Polycystin" evidence="17">
    <location>
        <begin position="648"/>
        <end position="862"/>
    </location>
</feature>
<dbReference type="SUPFAM" id="SSF81324">
    <property type="entry name" value="Voltage-gated potassium channels"/>
    <property type="match status" value="1"/>
</dbReference>
<dbReference type="Pfam" id="PF12345">
    <property type="entry name" value="DUF3641"/>
    <property type="match status" value="1"/>
</dbReference>
<dbReference type="GO" id="GO:0051536">
    <property type="term" value="F:iron-sulfur cluster binding"/>
    <property type="evidence" value="ECO:0007669"/>
    <property type="project" value="UniProtKB-KW"/>
</dbReference>
<keyword evidence="11" id="KW-0966">Cell projection</keyword>
<comment type="subcellular location">
    <subcellularLocation>
        <location evidence="1">Cell projection</location>
        <location evidence="1">Cilium membrane</location>
        <topology evidence="1">Multi-pass membrane protein</topology>
    </subcellularLocation>
</comment>
<evidence type="ECO:0000256" key="9">
    <source>
        <dbReference type="ARBA" id="ARBA00023136"/>
    </source>
</evidence>
<feature type="transmembrane region" description="Helical" evidence="14">
    <location>
        <begin position="908"/>
        <end position="928"/>
    </location>
</feature>